<feature type="region of interest" description="Disordered" evidence="1">
    <location>
        <begin position="1"/>
        <end position="20"/>
    </location>
</feature>
<gene>
    <name evidence="2" type="ORF">N7450_011583</name>
</gene>
<accession>A0AAD6DA81</accession>
<protein>
    <submittedName>
        <fullName evidence="2">Uncharacterized protein</fullName>
    </submittedName>
</protein>
<organism evidence="2 3">
    <name type="scientific">Penicillium hetheringtonii</name>
    <dbReference type="NCBI Taxonomy" id="911720"/>
    <lineage>
        <taxon>Eukaryota</taxon>
        <taxon>Fungi</taxon>
        <taxon>Dikarya</taxon>
        <taxon>Ascomycota</taxon>
        <taxon>Pezizomycotina</taxon>
        <taxon>Eurotiomycetes</taxon>
        <taxon>Eurotiomycetidae</taxon>
        <taxon>Eurotiales</taxon>
        <taxon>Aspergillaceae</taxon>
        <taxon>Penicillium</taxon>
    </lineage>
</organism>
<dbReference type="AlphaFoldDB" id="A0AAD6DA81"/>
<feature type="compositionally biased region" description="Basic and acidic residues" evidence="1">
    <location>
        <begin position="10"/>
        <end position="20"/>
    </location>
</feature>
<evidence type="ECO:0000313" key="3">
    <source>
        <dbReference type="Proteomes" id="UP001216150"/>
    </source>
</evidence>
<proteinExistence type="predicted"/>
<reference evidence="2 3" key="1">
    <citation type="journal article" date="2023" name="IMA Fungus">
        <title>Comparative genomic study of the Penicillium genus elucidates a diverse pangenome and 15 lateral gene transfer events.</title>
        <authorList>
            <person name="Petersen C."/>
            <person name="Sorensen T."/>
            <person name="Nielsen M.R."/>
            <person name="Sondergaard T.E."/>
            <person name="Sorensen J.L."/>
            <person name="Fitzpatrick D.A."/>
            <person name="Frisvad J.C."/>
            <person name="Nielsen K.L."/>
        </authorList>
    </citation>
    <scope>NUCLEOTIDE SEQUENCE [LARGE SCALE GENOMIC DNA]</scope>
    <source>
        <strain evidence="2 3">IBT 29057</strain>
    </source>
</reference>
<evidence type="ECO:0000256" key="1">
    <source>
        <dbReference type="SAM" id="MobiDB-lite"/>
    </source>
</evidence>
<sequence length="159" mass="18367">MTPNEYRSIQQEEGKSRINDHHENHSFFRNCLRSRHKANVIRQYLCPSQITSPAPVPFDLVQLHVRRPLAVSVPTAKAYHCALENVRPLPQSLSIITHGRCKNTAMTFLTSNRDISWPLLRIPTGREYTEQYELSWTLMIDRGNVAEDPFGRPEIKTTN</sequence>
<keyword evidence="3" id="KW-1185">Reference proteome</keyword>
<evidence type="ECO:0000313" key="2">
    <source>
        <dbReference type="EMBL" id="KAJ5569097.1"/>
    </source>
</evidence>
<dbReference type="EMBL" id="JAQJAC010000010">
    <property type="protein sequence ID" value="KAJ5569097.1"/>
    <property type="molecule type" value="Genomic_DNA"/>
</dbReference>
<dbReference type="Proteomes" id="UP001216150">
    <property type="component" value="Unassembled WGS sequence"/>
</dbReference>
<name>A0AAD6DA81_9EURO</name>
<comment type="caution">
    <text evidence="2">The sequence shown here is derived from an EMBL/GenBank/DDBJ whole genome shotgun (WGS) entry which is preliminary data.</text>
</comment>